<organism evidence="1 2">
    <name type="scientific">Pseudomonas frederiksbergensis</name>
    <dbReference type="NCBI Taxonomy" id="104087"/>
    <lineage>
        <taxon>Bacteria</taxon>
        <taxon>Pseudomonadati</taxon>
        <taxon>Pseudomonadota</taxon>
        <taxon>Gammaproteobacteria</taxon>
        <taxon>Pseudomonadales</taxon>
        <taxon>Pseudomonadaceae</taxon>
        <taxon>Pseudomonas</taxon>
    </lineage>
</organism>
<proteinExistence type="predicted"/>
<gene>
    <name evidence="1" type="ORF">BK665_18010</name>
</gene>
<sequence length="112" mass="12957">MLGRYKTDEQYVPTGLRQRYGDRIDIRFKTTHISKGDQADYVILPGMVVRGFLSLKGDDPVFSLVMPEGDTYLHGEEHRLSMWHSLVLAAKWPCSPSWREIHRSSPSLYMMV</sequence>
<dbReference type="AlphaFoldDB" id="A0A423KG29"/>
<dbReference type="EMBL" id="MOBP01000012">
    <property type="protein sequence ID" value="RON51765.1"/>
    <property type="molecule type" value="Genomic_DNA"/>
</dbReference>
<comment type="caution">
    <text evidence="1">The sequence shown here is derived from an EMBL/GenBank/DDBJ whole genome shotgun (WGS) entry which is preliminary data.</text>
</comment>
<evidence type="ECO:0000313" key="2">
    <source>
        <dbReference type="Proteomes" id="UP000283627"/>
    </source>
</evidence>
<dbReference type="Proteomes" id="UP000283627">
    <property type="component" value="Unassembled WGS sequence"/>
</dbReference>
<reference evidence="1 2" key="1">
    <citation type="submission" date="2016-10" db="EMBL/GenBank/DDBJ databases">
        <title>Comparative genome analysis of multiple Pseudomonas spp. focuses on biocontrol and plant growth promoting traits.</title>
        <authorList>
            <person name="Tao X.-Y."/>
            <person name="Taylor C.G."/>
        </authorList>
    </citation>
    <scope>NUCLEOTIDE SEQUENCE [LARGE SCALE GENOMIC DNA]</scope>
    <source>
        <strain evidence="1 2">39A2</strain>
    </source>
</reference>
<evidence type="ECO:0000313" key="1">
    <source>
        <dbReference type="EMBL" id="RON51765.1"/>
    </source>
</evidence>
<accession>A0A423KG29</accession>
<protein>
    <submittedName>
        <fullName evidence="1">Uncharacterized protein</fullName>
    </submittedName>
</protein>
<name>A0A423KG29_9PSED</name>